<evidence type="ECO:0000313" key="1">
    <source>
        <dbReference type="Proteomes" id="UP000887572"/>
    </source>
</evidence>
<name>A0A914HZW1_GLORO</name>
<evidence type="ECO:0000313" key="2">
    <source>
        <dbReference type="WBParaSite" id="Gr19_v10_g6018.t1"/>
    </source>
</evidence>
<protein>
    <submittedName>
        <fullName evidence="2">Uncharacterized protein</fullName>
    </submittedName>
</protein>
<keyword evidence="1" id="KW-1185">Reference proteome</keyword>
<dbReference type="AlphaFoldDB" id="A0A914HZW1"/>
<accession>A0A914HZW1</accession>
<sequence length="103" mass="12110">MIQGLKTRFRNLIDKKEIAVGQFLDPRLKDRQTEFPDFFRQKVFSYYESGCTPIPFAPVHQRLERTNIFFGSRSFSLPSYADRSSQFRYPRHSILGLGYVAPK</sequence>
<organism evidence="1 2">
    <name type="scientific">Globodera rostochiensis</name>
    <name type="common">Golden nematode worm</name>
    <name type="synonym">Heterodera rostochiensis</name>
    <dbReference type="NCBI Taxonomy" id="31243"/>
    <lineage>
        <taxon>Eukaryota</taxon>
        <taxon>Metazoa</taxon>
        <taxon>Ecdysozoa</taxon>
        <taxon>Nematoda</taxon>
        <taxon>Chromadorea</taxon>
        <taxon>Rhabditida</taxon>
        <taxon>Tylenchina</taxon>
        <taxon>Tylenchomorpha</taxon>
        <taxon>Tylenchoidea</taxon>
        <taxon>Heteroderidae</taxon>
        <taxon>Heteroderinae</taxon>
        <taxon>Globodera</taxon>
    </lineage>
</organism>
<proteinExistence type="predicted"/>
<dbReference type="Proteomes" id="UP000887572">
    <property type="component" value="Unplaced"/>
</dbReference>
<dbReference type="WBParaSite" id="Gr19_v10_g6018.t1">
    <property type="protein sequence ID" value="Gr19_v10_g6018.t1"/>
    <property type="gene ID" value="Gr19_v10_g6018"/>
</dbReference>
<reference evidence="2" key="1">
    <citation type="submission" date="2022-11" db="UniProtKB">
        <authorList>
            <consortium name="WormBaseParasite"/>
        </authorList>
    </citation>
    <scope>IDENTIFICATION</scope>
</reference>